<dbReference type="PRINTS" id="PR01183">
    <property type="entry name" value="RIBORDTASEM1"/>
</dbReference>
<evidence type="ECO:0000256" key="5">
    <source>
        <dbReference type="RuleBase" id="RU003410"/>
    </source>
</evidence>
<dbReference type="PROSITE" id="PS00089">
    <property type="entry name" value="RIBORED_LARGE"/>
    <property type="match status" value="1"/>
</dbReference>
<dbReference type="NCBIfam" id="TIGR02506">
    <property type="entry name" value="NrdE_NrdA"/>
    <property type="match status" value="1"/>
</dbReference>
<dbReference type="Gene3D" id="3.20.70.20">
    <property type="match status" value="1"/>
</dbReference>
<accession>M2XQT8</accession>
<dbReference type="AlphaFoldDB" id="M2XQT8"/>
<dbReference type="GO" id="GO:0005971">
    <property type="term" value="C:ribonucleoside-diphosphate reductase complex"/>
    <property type="evidence" value="ECO:0007669"/>
    <property type="project" value="TreeGrafter"/>
</dbReference>
<keyword evidence="3 5" id="KW-0560">Oxidoreductase</keyword>
<evidence type="ECO:0000313" key="8">
    <source>
        <dbReference type="Proteomes" id="UP000030680"/>
    </source>
</evidence>
<dbReference type="Pfam" id="PF02867">
    <property type="entry name" value="Ribonuc_red_lgC"/>
    <property type="match status" value="1"/>
</dbReference>
<evidence type="ECO:0000259" key="6">
    <source>
        <dbReference type="PROSITE" id="PS00089"/>
    </source>
</evidence>
<dbReference type="InterPro" id="IPR013346">
    <property type="entry name" value="NrdE_NrdA_C"/>
</dbReference>
<dbReference type="STRING" id="130081.M2XQT8"/>
<dbReference type="InterPro" id="IPR000788">
    <property type="entry name" value="RNR_lg_C"/>
</dbReference>
<dbReference type="eggNOG" id="KOG1112">
    <property type="taxonomic scope" value="Eukaryota"/>
</dbReference>
<dbReference type="GO" id="GO:0004748">
    <property type="term" value="F:ribonucleoside-diphosphate reductase activity, thioredoxin disulfide as acceptor"/>
    <property type="evidence" value="ECO:0007669"/>
    <property type="project" value="UniProtKB-EC"/>
</dbReference>
<evidence type="ECO:0000256" key="2">
    <source>
        <dbReference type="ARBA" id="ARBA00012274"/>
    </source>
</evidence>
<dbReference type="PANTHER" id="PTHR11573:SF6">
    <property type="entry name" value="RIBONUCLEOSIDE-DIPHOSPHATE REDUCTASE LARGE SUBUNIT"/>
    <property type="match status" value="1"/>
</dbReference>
<dbReference type="Gramene" id="EME26003">
    <property type="protein sequence ID" value="EME26003"/>
    <property type="gene ID" value="Gasu_63390"/>
</dbReference>
<sequence length="644" mass="73423">MDKVCSSTFLEESRLTGEEYVTKLRKRLHPDLVKFLLKNQDDIQKLWDEEQLFPISNLSASVLVRGYLLRGRFGGQPEETPKQMFFRVAAWLWYPDMEKVTHCYKQLCHGFYIHASPTLLNAGTDSYQLASCFLLTVDDSLESIYDSLKEAATISKFNGGLGVDLSRIRHSEIRDIGMSRGIVPIARLFNDTIRMADQLGNRAGAATLYLPAWHVDVFMFLELPVKNGPVDLRAYDVTLGLWMPDLFYKRCLENGNWSLFCPAKAKGLTEVYGEEFEKLYCQYEEAGVFSSVVKAKDLLLQIARVQLQAGMPFILNGDHINRFNMQKNIGIIRCSNLCTEIVELVNEQTVEFQFDLLGSITEELVENLNRVIDRNYYVLNKIEACNLKTRPLGIGVQGFADCIYKLGLGFEDEEVRALNKKIFSCIYYHALKKSCELAVVDGPYQKFQNSPYSQGKFHWEFFEDASPSYPEMESWEQLRSLIKTYGVRNSLLVALMPTASTSLILSNYEGFEPPSGHVISRRVADGRHIVKNPYVVWTDDLIEKSLENDGSLQFAKGMERFKTAFEIHPKVLIDLAADRTPFVDQSSSFSWSINCTPSELADLLVYAWQKKLKTSCYYIHSKPASRPQCFLNSGKRSSSKKCCQ</sequence>
<dbReference type="Proteomes" id="UP000030680">
    <property type="component" value="Unassembled WGS sequence"/>
</dbReference>
<dbReference type="PANTHER" id="PTHR11573">
    <property type="entry name" value="RIBONUCLEOSIDE-DIPHOSPHATE REDUCTASE LARGE CHAIN"/>
    <property type="match status" value="1"/>
</dbReference>
<keyword evidence="8" id="KW-1185">Reference proteome</keyword>
<dbReference type="GeneID" id="17084995"/>
<dbReference type="GO" id="GO:0009263">
    <property type="term" value="P:deoxyribonucleotide biosynthetic process"/>
    <property type="evidence" value="ECO:0007669"/>
    <property type="project" value="UniProtKB-KW"/>
</dbReference>
<dbReference type="GO" id="GO:0005524">
    <property type="term" value="F:ATP binding"/>
    <property type="evidence" value="ECO:0007669"/>
    <property type="project" value="InterPro"/>
</dbReference>
<feature type="domain" description="Ribonucleotide reductase large subunit" evidence="6">
    <location>
        <begin position="475"/>
        <end position="497"/>
    </location>
</feature>
<dbReference type="EMBL" id="KB454656">
    <property type="protein sequence ID" value="EME26003.1"/>
    <property type="molecule type" value="Genomic_DNA"/>
</dbReference>
<comment type="catalytic activity">
    <reaction evidence="5">
        <text>a 2'-deoxyribonucleoside 5'-diphosphate + [thioredoxin]-disulfide + H2O = a ribonucleoside 5'-diphosphate + [thioredoxin]-dithiol</text>
        <dbReference type="Rhea" id="RHEA:23252"/>
        <dbReference type="Rhea" id="RHEA-COMP:10698"/>
        <dbReference type="Rhea" id="RHEA-COMP:10700"/>
        <dbReference type="ChEBI" id="CHEBI:15377"/>
        <dbReference type="ChEBI" id="CHEBI:29950"/>
        <dbReference type="ChEBI" id="CHEBI:50058"/>
        <dbReference type="ChEBI" id="CHEBI:57930"/>
        <dbReference type="ChEBI" id="CHEBI:73316"/>
        <dbReference type="EC" id="1.17.4.1"/>
    </reaction>
</comment>
<dbReference type="Pfam" id="PF00317">
    <property type="entry name" value="Ribonuc_red_lgN"/>
    <property type="match status" value="1"/>
</dbReference>
<name>M2XQT8_GALSU</name>
<dbReference type="InterPro" id="IPR008926">
    <property type="entry name" value="RNR_R1-su_N"/>
</dbReference>
<protein>
    <recommendedName>
        <fullName evidence="2 5">Ribonucleoside-diphosphate reductase</fullName>
        <ecNumber evidence="2 5">1.17.4.1</ecNumber>
    </recommendedName>
</protein>
<evidence type="ECO:0000256" key="4">
    <source>
        <dbReference type="ARBA" id="ARBA00023116"/>
    </source>
</evidence>
<dbReference type="KEGG" id="gsl:Gasu_63390"/>
<dbReference type="InterPro" id="IPR039718">
    <property type="entry name" value="Rrm1"/>
</dbReference>
<dbReference type="SUPFAM" id="SSF48168">
    <property type="entry name" value="R1 subunit of ribonucleotide reductase, N-terminal domain"/>
    <property type="match status" value="1"/>
</dbReference>
<comment type="function">
    <text evidence="5">Provides the precursors necessary for DNA synthesis. Catalyzes the biosynthesis of deoxyribonucleotides from the corresponding ribonucleotides.</text>
</comment>
<dbReference type="EC" id="1.17.4.1" evidence="2 5"/>
<comment type="similarity">
    <text evidence="1 5">Belongs to the ribonucleoside diphosphate reductase large chain family.</text>
</comment>
<reference evidence="8" key="1">
    <citation type="journal article" date="2013" name="Science">
        <title>Gene transfer from bacteria and archaea facilitated evolution of an extremophilic eukaryote.</title>
        <authorList>
            <person name="Schonknecht G."/>
            <person name="Chen W.H."/>
            <person name="Ternes C.M."/>
            <person name="Barbier G.G."/>
            <person name="Shrestha R.P."/>
            <person name="Stanke M."/>
            <person name="Brautigam A."/>
            <person name="Baker B.J."/>
            <person name="Banfield J.F."/>
            <person name="Garavito R.M."/>
            <person name="Carr K."/>
            <person name="Wilkerson C."/>
            <person name="Rensing S.A."/>
            <person name="Gagneul D."/>
            <person name="Dickenson N.E."/>
            <person name="Oesterhelt C."/>
            <person name="Lercher M.J."/>
            <person name="Weber A.P."/>
        </authorList>
    </citation>
    <scope>NUCLEOTIDE SEQUENCE [LARGE SCALE GENOMIC DNA]</scope>
    <source>
        <strain evidence="8">074W</strain>
    </source>
</reference>
<organism evidence="7 8">
    <name type="scientific">Galdieria sulphuraria</name>
    <name type="common">Red alga</name>
    <dbReference type="NCBI Taxonomy" id="130081"/>
    <lineage>
        <taxon>Eukaryota</taxon>
        <taxon>Rhodophyta</taxon>
        <taxon>Bangiophyceae</taxon>
        <taxon>Galdieriales</taxon>
        <taxon>Galdieriaceae</taxon>
        <taxon>Galdieria</taxon>
    </lineage>
</organism>
<evidence type="ECO:0000256" key="1">
    <source>
        <dbReference type="ARBA" id="ARBA00010406"/>
    </source>
</evidence>
<dbReference type="RefSeq" id="XP_005702523.1">
    <property type="nucleotide sequence ID" value="XM_005702466.1"/>
</dbReference>
<evidence type="ECO:0000256" key="3">
    <source>
        <dbReference type="ARBA" id="ARBA00023002"/>
    </source>
</evidence>
<dbReference type="InterPro" id="IPR013509">
    <property type="entry name" value="RNR_lsu_N"/>
</dbReference>
<keyword evidence="4 5" id="KW-0215">Deoxyribonucleotide synthesis</keyword>
<dbReference type="UniPathway" id="UPA00326"/>
<gene>
    <name evidence="7" type="ORF">Gasu_63390</name>
</gene>
<evidence type="ECO:0000313" key="7">
    <source>
        <dbReference type="EMBL" id="EME26003.1"/>
    </source>
</evidence>
<dbReference type="OrthoDB" id="3000483at2759"/>
<dbReference type="SUPFAM" id="SSF51998">
    <property type="entry name" value="PFL-like glycyl radical enzymes"/>
    <property type="match status" value="1"/>
</dbReference>
<proteinExistence type="inferred from homology"/>